<accession>A0A5C5XNG8</accession>
<protein>
    <submittedName>
        <fullName evidence="1">Uncharacterized protein</fullName>
    </submittedName>
</protein>
<gene>
    <name evidence="1" type="ORF">Pan54_48400</name>
</gene>
<organism evidence="1 2">
    <name type="scientific">Rubinisphaera italica</name>
    <dbReference type="NCBI Taxonomy" id="2527969"/>
    <lineage>
        <taxon>Bacteria</taxon>
        <taxon>Pseudomonadati</taxon>
        <taxon>Planctomycetota</taxon>
        <taxon>Planctomycetia</taxon>
        <taxon>Planctomycetales</taxon>
        <taxon>Planctomycetaceae</taxon>
        <taxon>Rubinisphaera</taxon>
    </lineage>
</organism>
<dbReference type="AlphaFoldDB" id="A0A5C5XNG8"/>
<dbReference type="Proteomes" id="UP000316095">
    <property type="component" value="Unassembled WGS sequence"/>
</dbReference>
<evidence type="ECO:0000313" key="2">
    <source>
        <dbReference type="Proteomes" id="UP000316095"/>
    </source>
</evidence>
<comment type="caution">
    <text evidence="1">The sequence shown here is derived from an EMBL/GenBank/DDBJ whole genome shotgun (WGS) entry which is preliminary data.</text>
</comment>
<keyword evidence="2" id="KW-1185">Reference proteome</keyword>
<name>A0A5C5XNG8_9PLAN</name>
<dbReference type="EMBL" id="SJPG01000001">
    <property type="protein sequence ID" value="TWT64079.1"/>
    <property type="molecule type" value="Genomic_DNA"/>
</dbReference>
<evidence type="ECO:0000313" key="1">
    <source>
        <dbReference type="EMBL" id="TWT64079.1"/>
    </source>
</evidence>
<sequence length="50" mass="5925">MESNSFYPQNLKTQDYKISLDTTEKFFRQYYSPVETNAPGAAILRRYQRG</sequence>
<reference evidence="1 2" key="1">
    <citation type="submission" date="2019-02" db="EMBL/GenBank/DDBJ databases">
        <title>Deep-cultivation of Planctomycetes and their phenomic and genomic characterization uncovers novel biology.</title>
        <authorList>
            <person name="Wiegand S."/>
            <person name="Jogler M."/>
            <person name="Boedeker C."/>
            <person name="Pinto D."/>
            <person name="Vollmers J."/>
            <person name="Rivas-Marin E."/>
            <person name="Kohn T."/>
            <person name="Peeters S.H."/>
            <person name="Heuer A."/>
            <person name="Rast P."/>
            <person name="Oberbeckmann S."/>
            <person name="Bunk B."/>
            <person name="Jeske O."/>
            <person name="Meyerdierks A."/>
            <person name="Storesund J.E."/>
            <person name="Kallscheuer N."/>
            <person name="Luecker S."/>
            <person name="Lage O.M."/>
            <person name="Pohl T."/>
            <person name="Merkel B.J."/>
            <person name="Hornburger P."/>
            <person name="Mueller R.-W."/>
            <person name="Bruemmer F."/>
            <person name="Labrenz M."/>
            <person name="Spormann A.M."/>
            <person name="Op Den Camp H."/>
            <person name="Overmann J."/>
            <person name="Amann R."/>
            <person name="Jetten M.S.M."/>
            <person name="Mascher T."/>
            <person name="Medema M.H."/>
            <person name="Devos D.P."/>
            <person name="Kaster A.-K."/>
            <person name="Ovreas L."/>
            <person name="Rohde M."/>
            <person name="Galperin M.Y."/>
            <person name="Jogler C."/>
        </authorList>
    </citation>
    <scope>NUCLEOTIDE SEQUENCE [LARGE SCALE GENOMIC DNA]</scope>
    <source>
        <strain evidence="1 2">Pan54</strain>
    </source>
</reference>
<proteinExistence type="predicted"/>